<gene>
    <name evidence="1" type="ORF">SDC9_165399</name>
</gene>
<organism evidence="1">
    <name type="scientific">bioreactor metagenome</name>
    <dbReference type="NCBI Taxonomy" id="1076179"/>
    <lineage>
        <taxon>unclassified sequences</taxon>
        <taxon>metagenomes</taxon>
        <taxon>ecological metagenomes</taxon>
    </lineage>
</organism>
<protein>
    <submittedName>
        <fullName evidence="1">Uncharacterized protein</fullName>
    </submittedName>
</protein>
<dbReference type="AlphaFoldDB" id="A0A645FU81"/>
<evidence type="ECO:0000313" key="1">
    <source>
        <dbReference type="EMBL" id="MPN18041.1"/>
    </source>
</evidence>
<name>A0A645FU81_9ZZZZ</name>
<accession>A0A645FU81</accession>
<comment type="caution">
    <text evidence="1">The sequence shown here is derived from an EMBL/GenBank/DDBJ whole genome shotgun (WGS) entry which is preliminary data.</text>
</comment>
<reference evidence="1" key="1">
    <citation type="submission" date="2019-08" db="EMBL/GenBank/DDBJ databases">
        <authorList>
            <person name="Kucharzyk K."/>
            <person name="Murdoch R.W."/>
            <person name="Higgins S."/>
            <person name="Loffler F."/>
        </authorList>
    </citation>
    <scope>NUCLEOTIDE SEQUENCE</scope>
</reference>
<proteinExistence type="predicted"/>
<sequence length="47" mass="5195">MIPGDVVISDDFGGIGERRKALKQPGTPESVVIRRVGFVFDQRKPLI</sequence>
<dbReference type="EMBL" id="VSSQ01065292">
    <property type="protein sequence ID" value="MPN18041.1"/>
    <property type="molecule type" value="Genomic_DNA"/>
</dbReference>